<protein>
    <recommendedName>
        <fullName evidence="2">NADH dehydrogenase [ubiquinone] 1 alpha subcomplex subunit 12</fullName>
    </recommendedName>
</protein>
<feature type="region of interest" description="Disordered" evidence="3">
    <location>
        <begin position="165"/>
        <end position="192"/>
    </location>
</feature>
<keyword evidence="2" id="KW-0472">Membrane</keyword>
<keyword evidence="2" id="KW-0249">Electron transport</keyword>
<comment type="function">
    <text evidence="2">Accessory subunit of the mitochondrial membrane respiratory chain NADH dehydrogenase (Complex I), that is believed not to be involved in catalysis. Complex I functions in the transfer of electrons from NADH to the respiratory chain. The immediate electron acceptor for the enzyme is believed to be ubiquinone.</text>
</comment>
<sequence>MVFAVVRNVQQALAQRGGLGNFFGAGGLLEHMYTNGDYPFKVGKLMGTDAGGNRYYENTIDFPFGQHRWVEPGDIHNYDPSSIPPEWHGWMHSMSDAPGNCDAELEARKGEIKKTLNHSDAIYDHGVGFQNPPPPNPLNHMHNLSQLRARGPGVGNSVFGLPPDAPDLYYTQPGSPYSKAGKKGRFGDGEGKKETLESLRAKAQAALKGEYTTDDPHRIIRSFDKSDNSRPDRLGPVGTAPPPGKWPRAAGE</sequence>
<comment type="subcellular location">
    <subcellularLocation>
        <location evidence="2">Mitochondrion inner membrane</location>
        <topology evidence="2">Peripheral membrane protein</topology>
        <orientation evidence="2">Matrix side</orientation>
    </subcellularLocation>
</comment>
<accession>A0ABQ6M6W4</accession>
<comment type="caution">
    <text evidence="4">The sequence shown here is derived from an EMBL/GenBank/DDBJ whole genome shotgun (WGS) entry which is preliminary data.</text>
</comment>
<dbReference type="Proteomes" id="UP001165060">
    <property type="component" value="Unassembled WGS sequence"/>
</dbReference>
<dbReference type="PANTHER" id="PTHR12910">
    <property type="entry name" value="NADH-UBIQUINONE OXIDOREDUCTASE SUBUNIT B17.2"/>
    <property type="match status" value="1"/>
</dbReference>
<evidence type="ECO:0000313" key="4">
    <source>
        <dbReference type="EMBL" id="GMI20729.1"/>
    </source>
</evidence>
<dbReference type="Pfam" id="PF05071">
    <property type="entry name" value="NDUFA12"/>
    <property type="match status" value="1"/>
</dbReference>
<dbReference type="EMBL" id="BRYB01002507">
    <property type="protein sequence ID" value="GMI20729.1"/>
    <property type="molecule type" value="Genomic_DNA"/>
</dbReference>
<proteinExistence type="inferred from homology"/>
<feature type="compositionally biased region" description="Basic and acidic residues" evidence="3">
    <location>
        <begin position="214"/>
        <end position="233"/>
    </location>
</feature>
<keyword evidence="2" id="KW-0679">Respiratory chain</keyword>
<dbReference type="InterPro" id="IPR007763">
    <property type="entry name" value="NDUFA12"/>
</dbReference>
<gene>
    <name evidence="4" type="ORF">TeGR_g1501</name>
</gene>
<evidence type="ECO:0000256" key="1">
    <source>
        <dbReference type="ARBA" id="ARBA00007355"/>
    </source>
</evidence>
<keyword evidence="2" id="KW-0813">Transport</keyword>
<organism evidence="4 5">
    <name type="scientific">Tetraparma gracilis</name>
    <dbReference type="NCBI Taxonomy" id="2962635"/>
    <lineage>
        <taxon>Eukaryota</taxon>
        <taxon>Sar</taxon>
        <taxon>Stramenopiles</taxon>
        <taxon>Ochrophyta</taxon>
        <taxon>Bolidophyceae</taxon>
        <taxon>Parmales</taxon>
        <taxon>Triparmaceae</taxon>
        <taxon>Tetraparma</taxon>
    </lineage>
</organism>
<feature type="region of interest" description="Disordered" evidence="3">
    <location>
        <begin position="206"/>
        <end position="252"/>
    </location>
</feature>
<evidence type="ECO:0000256" key="2">
    <source>
        <dbReference type="RuleBase" id="RU363103"/>
    </source>
</evidence>
<dbReference type="PANTHER" id="PTHR12910:SF2">
    <property type="entry name" value="NADH DEHYDROGENASE [UBIQUINONE] 1 ALPHA SUBCOMPLEX SUBUNIT 12"/>
    <property type="match status" value="1"/>
</dbReference>
<evidence type="ECO:0000313" key="5">
    <source>
        <dbReference type="Proteomes" id="UP001165060"/>
    </source>
</evidence>
<reference evidence="4 5" key="1">
    <citation type="journal article" date="2023" name="Commun. Biol.">
        <title>Genome analysis of Parmales, the sister group of diatoms, reveals the evolutionary specialization of diatoms from phago-mixotrophs to photoautotrophs.</title>
        <authorList>
            <person name="Ban H."/>
            <person name="Sato S."/>
            <person name="Yoshikawa S."/>
            <person name="Yamada K."/>
            <person name="Nakamura Y."/>
            <person name="Ichinomiya M."/>
            <person name="Sato N."/>
            <person name="Blanc-Mathieu R."/>
            <person name="Endo H."/>
            <person name="Kuwata A."/>
            <person name="Ogata H."/>
        </authorList>
    </citation>
    <scope>NUCLEOTIDE SEQUENCE [LARGE SCALE GENOMIC DNA]</scope>
</reference>
<evidence type="ECO:0000256" key="3">
    <source>
        <dbReference type="SAM" id="MobiDB-lite"/>
    </source>
</evidence>
<keyword evidence="2" id="KW-0496">Mitochondrion</keyword>
<comment type="similarity">
    <text evidence="1 2">Belongs to the complex I NDUFA12 subunit family.</text>
</comment>
<keyword evidence="2" id="KW-0999">Mitochondrion inner membrane</keyword>
<name>A0ABQ6M6W4_9STRA</name>
<keyword evidence="5" id="KW-1185">Reference proteome</keyword>